<dbReference type="Proteomes" id="UP000076154">
    <property type="component" value="Unassembled WGS sequence"/>
</dbReference>
<proteinExistence type="predicted"/>
<keyword evidence="4" id="KW-1185">Reference proteome</keyword>
<evidence type="ECO:0000259" key="2">
    <source>
        <dbReference type="SMART" id="SM00484"/>
    </source>
</evidence>
<dbReference type="InterPro" id="IPR036279">
    <property type="entry name" value="5-3_exonuclease_C_sf"/>
</dbReference>
<dbReference type="EMBL" id="LUEZ02000044">
    <property type="protein sequence ID" value="RDB24486.1"/>
    <property type="molecule type" value="Genomic_DNA"/>
</dbReference>
<feature type="domain" description="XPG-I" evidence="2">
    <location>
        <begin position="39"/>
        <end position="120"/>
    </location>
</feature>
<dbReference type="InterPro" id="IPR006084">
    <property type="entry name" value="XPG/Rad2"/>
</dbReference>
<dbReference type="InterPro" id="IPR006086">
    <property type="entry name" value="XPG-I_dom"/>
</dbReference>
<dbReference type="Pfam" id="PF00867">
    <property type="entry name" value="XPG_I"/>
    <property type="match status" value="1"/>
</dbReference>
<dbReference type="SUPFAM" id="SSF47807">
    <property type="entry name" value="5' to 3' exonuclease, C-terminal subdomain"/>
    <property type="match status" value="1"/>
</dbReference>
<dbReference type="GO" id="GO:0006281">
    <property type="term" value="P:DNA repair"/>
    <property type="evidence" value="ECO:0007669"/>
    <property type="project" value="UniProtKB-ARBA"/>
</dbReference>
<dbReference type="SUPFAM" id="SSF88723">
    <property type="entry name" value="PIN domain-like"/>
    <property type="match status" value="1"/>
</dbReference>
<sequence>MPVTLVFVLDGPHCPSVKRSCEVKPVPLWIASYLEELVDAFGFFVHQAPGEAEAELAKLNRLGMIDAIITDDSDTLVFGAIGQTSANITWNIISSFTTTTTTLRPSASIPLGIPNRELGDCYLIEHPEHPYGRPVGRDSSQSLRQTWAGCCLLVLDTRNYTSYRALHRSVTAKPDDFDSILLYAADSIEYLDGVQLTPGGLLLFALLTGGDYDSGIEGCGATIAQALAACGFGDELLDAALSRTRSEMMLYLEDWRRKLRLELQSNSRGYLKSRNPSVARKITDSFPNLAVLKQYLEPLTSWSSQPGCQIPNGAAWRICEPKIPRITAFCLQQFGWGKDRKIVRRFHAKLWEGIAFRMLCSVLSYLSIAMPYTDVLPQPLVVYDDACHLLASPMANATMKSQAKSRTAVASLTPSSCIIISTNNFQAQMGEPWSNLTCKGSIPLHVPNSVLQHAIPSLSQNKMVSRGNHKHSPTPIASRSSLDSNRRAPRQTMSSTSEVIELSDDEDRKLLGRDRKLKNVFSSEIIDLMESVDDLRHKGLQCSKVINPTDSESKGDIVIDLT</sequence>
<evidence type="ECO:0000313" key="4">
    <source>
        <dbReference type="Proteomes" id="UP000076154"/>
    </source>
</evidence>
<reference evidence="3" key="1">
    <citation type="submission" date="2018-04" db="EMBL/GenBank/DDBJ databases">
        <title>Whole genome sequencing of Hypsizygus marmoreus.</title>
        <authorList>
            <person name="Choi I.-G."/>
            <person name="Min B."/>
            <person name="Kim J.-G."/>
            <person name="Kim S."/>
            <person name="Oh Y.-L."/>
            <person name="Kong W.-S."/>
            <person name="Park H."/>
            <person name="Jeong J."/>
            <person name="Song E.-S."/>
        </authorList>
    </citation>
    <scope>NUCLEOTIDE SEQUENCE [LARGE SCALE GENOMIC DNA]</scope>
    <source>
        <strain evidence="3">51987-8</strain>
    </source>
</reference>
<dbReference type="PRINTS" id="PR00853">
    <property type="entry name" value="XPGRADSUPER"/>
</dbReference>
<feature type="region of interest" description="Disordered" evidence="1">
    <location>
        <begin position="463"/>
        <end position="501"/>
    </location>
</feature>
<organism evidence="3 4">
    <name type="scientific">Hypsizygus marmoreus</name>
    <name type="common">White beech mushroom</name>
    <name type="synonym">Agaricus marmoreus</name>
    <dbReference type="NCBI Taxonomy" id="39966"/>
    <lineage>
        <taxon>Eukaryota</taxon>
        <taxon>Fungi</taxon>
        <taxon>Dikarya</taxon>
        <taxon>Basidiomycota</taxon>
        <taxon>Agaricomycotina</taxon>
        <taxon>Agaricomycetes</taxon>
        <taxon>Agaricomycetidae</taxon>
        <taxon>Agaricales</taxon>
        <taxon>Tricholomatineae</taxon>
        <taxon>Lyophyllaceae</taxon>
        <taxon>Hypsizygus</taxon>
    </lineage>
</organism>
<dbReference type="PANTHER" id="PTHR11081">
    <property type="entry name" value="FLAP ENDONUCLEASE FAMILY MEMBER"/>
    <property type="match status" value="1"/>
</dbReference>
<accession>A0A369K0J5</accession>
<evidence type="ECO:0000313" key="3">
    <source>
        <dbReference type="EMBL" id="RDB24486.1"/>
    </source>
</evidence>
<dbReference type="InParanoid" id="A0A369K0J5"/>
<dbReference type="GO" id="GO:0017108">
    <property type="term" value="F:5'-flap endonuclease activity"/>
    <property type="evidence" value="ECO:0007669"/>
    <property type="project" value="TreeGrafter"/>
</dbReference>
<dbReference type="InterPro" id="IPR029060">
    <property type="entry name" value="PIN-like_dom_sf"/>
</dbReference>
<dbReference type="SMART" id="SM00484">
    <property type="entry name" value="XPGI"/>
    <property type="match status" value="1"/>
</dbReference>
<comment type="caution">
    <text evidence="3">The sequence shown here is derived from an EMBL/GenBank/DDBJ whole genome shotgun (WGS) entry which is preliminary data.</text>
</comment>
<dbReference type="PANTHER" id="PTHR11081:SF75">
    <property type="entry name" value="ENDONUCLEASE, PUTATIVE (AFU_ORTHOLOGUE AFUA_3G13260)-RELATED"/>
    <property type="match status" value="1"/>
</dbReference>
<dbReference type="AlphaFoldDB" id="A0A369K0J5"/>
<gene>
    <name evidence="3" type="ORF">Hypma_008531</name>
</gene>
<name>A0A369K0J5_HYPMA</name>
<dbReference type="Gene3D" id="3.40.50.1010">
    <property type="entry name" value="5'-nuclease"/>
    <property type="match status" value="1"/>
</dbReference>
<evidence type="ECO:0000256" key="1">
    <source>
        <dbReference type="SAM" id="MobiDB-lite"/>
    </source>
</evidence>
<protein>
    <recommendedName>
        <fullName evidence="2">XPG-I domain-containing protein</fullName>
    </recommendedName>
</protein>
<dbReference type="OrthoDB" id="3005703at2759"/>
<dbReference type="STRING" id="39966.A0A369K0J5"/>
<dbReference type="CDD" id="cd09870">
    <property type="entry name" value="PIN_YEN1"/>
    <property type="match status" value="1"/>
</dbReference>